<dbReference type="AlphaFoldDB" id="A0A7H1PSU9"/>
<dbReference type="KEGG" id="sgf:HEP81_00795"/>
<feature type="compositionally biased region" description="Low complexity" evidence="1">
    <location>
        <begin position="170"/>
        <end position="187"/>
    </location>
</feature>
<feature type="region of interest" description="Disordered" evidence="1">
    <location>
        <begin position="161"/>
        <end position="187"/>
    </location>
</feature>
<protein>
    <submittedName>
        <fullName evidence="2">Uncharacterized protein</fullName>
    </submittedName>
</protein>
<dbReference type="InterPro" id="IPR023606">
    <property type="entry name" value="CoA-Trfase_III_dom_1_sf"/>
</dbReference>
<organism evidence="2 3">
    <name type="scientific">Streptomyces griseofuscus</name>
    <dbReference type="NCBI Taxonomy" id="146922"/>
    <lineage>
        <taxon>Bacteria</taxon>
        <taxon>Bacillati</taxon>
        <taxon>Actinomycetota</taxon>
        <taxon>Actinomycetes</taxon>
        <taxon>Kitasatosporales</taxon>
        <taxon>Streptomycetaceae</taxon>
        <taxon>Streptomyces</taxon>
    </lineage>
</organism>
<name>A0A7H1PSU9_9ACTN</name>
<dbReference type="Proteomes" id="UP000516422">
    <property type="component" value="Chromosome"/>
</dbReference>
<evidence type="ECO:0000256" key="1">
    <source>
        <dbReference type="SAM" id="MobiDB-lite"/>
    </source>
</evidence>
<evidence type="ECO:0000313" key="3">
    <source>
        <dbReference type="Proteomes" id="UP000516422"/>
    </source>
</evidence>
<proteinExistence type="predicted"/>
<dbReference type="EMBL" id="CP051006">
    <property type="protein sequence ID" value="QNT91129.1"/>
    <property type="molecule type" value="Genomic_DNA"/>
</dbReference>
<dbReference type="GeneID" id="91467732"/>
<dbReference type="Gene3D" id="3.40.50.10540">
    <property type="entry name" value="Crotonobetainyl-coa:carnitine coa-transferase, domain 1"/>
    <property type="match status" value="1"/>
</dbReference>
<gene>
    <name evidence="2" type="ORF">HEP81_00795</name>
</gene>
<dbReference type="RefSeq" id="WP_051850245.1">
    <property type="nucleotide sequence ID" value="NZ_CP051006.1"/>
</dbReference>
<reference evidence="2 3" key="1">
    <citation type="submission" date="2020-04" db="EMBL/GenBank/DDBJ databases">
        <title>Characterization and engineering of Streptomyces griseofuscus DSM40191 as a potential heterologous host for expression of BGCs.</title>
        <authorList>
            <person name="Gren T."/>
            <person name="Whitford C.M."/>
            <person name="Mohite O.S."/>
            <person name="Joergensen T.S."/>
            <person name="Nielsen J.B."/>
            <person name="Lee S.Y."/>
            <person name="Weber T."/>
        </authorList>
    </citation>
    <scope>NUCLEOTIDE SEQUENCE [LARGE SCALE GENOMIC DNA]</scope>
    <source>
        <strain evidence="2 3">DSM 40191</strain>
    </source>
</reference>
<dbReference type="SUPFAM" id="SSF89796">
    <property type="entry name" value="CoA-transferase family III (CaiB/BaiF)"/>
    <property type="match status" value="1"/>
</dbReference>
<sequence length="187" mass="19672">MQAESGRAVGVVVRWPQAGGGPHRLCPFYDGKWELINGYVGGTPSLPNQAFANALYRTADHRWMMPFDIYPTIKVAAQRLLGAGGVPEDVAAAISKCADPTAPFDGVRALGMGHIIAGAGAGRALALHGADVLNLWRPYELEHDVTYLTTGVGVRSATVSPYTREGWPGSTNSSPAPMSSTPTAARA</sequence>
<accession>A0A7H1PSU9</accession>
<evidence type="ECO:0000313" key="2">
    <source>
        <dbReference type="EMBL" id="QNT91129.1"/>
    </source>
</evidence>